<evidence type="ECO:0000313" key="2">
    <source>
        <dbReference type="EMBL" id="CAD8740878.1"/>
    </source>
</evidence>
<feature type="region of interest" description="Disordered" evidence="1">
    <location>
        <begin position="233"/>
        <end position="271"/>
    </location>
</feature>
<feature type="compositionally biased region" description="Polar residues" evidence="1">
    <location>
        <begin position="196"/>
        <end position="211"/>
    </location>
</feature>
<evidence type="ECO:0000256" key="1">
    <source>
        <dbReference type="SAM" id="MobiDB-lite"/>
    </source>
</evidence>
<organism evidence="2">
    <name type="scientific">Hemiselmis andersenii</name>
    <name type="common">Cryptophyte alga</name>
    <dbReference type="NCBI Taxonomy" id="464988"/>
    <lineage>
        <taxon>Eukaryota</taxon>
        <taxon>Cryptophyceae</taxon>
        <taxon>Cryptomonadales</taxon>
        <taxon>Hemiselmidaceae</taxon>
        <taxon>Hemiselmis</taxon>
    </lineage>
</organism>
<dbReference type="AlphaFoldDB" id="A0A6U4L2T1"/>
<sequence length="366" mass="39441">MEPWVVATNQEDSSRFFPQNMRESRVFGIQLDARTAAAPTLPRLRGVQSRVLLQLKAARRLGTRRSSTPKNVLPAAATRGTEGTGRSSSPLIVKSAEGGKQAKLLPLPLRMPARAHLPSPHGKPEVLLGHAPEPGVFCPESSENDAASLQAGAKEGSKKRPPALGMLRSLAAPPATPASPASPHSPISRRTRKGWCSTTPSPEAVSPSEQATRVRVGHTVQPYNPSKVKALLSPTRSKTTTPKSGLGKRTPKHIGRLAPTSPSRGWTGGLASVSFTRPKNLPIRVEKRYMPGVGMQRVRVQGHKAVSLVREGDRPACLLQPVDDQKPMVSRRRSEADEEWQAELEREAMARASSVETTKRSSSATV</sequence>
<feature type="region of interest" description="Disordered" evidence="1">
    <location>
        <begin position="62"/>
        <end position="91"/>
    </location>
</feature>
<gene>
    <name evidence="2" type="ORF">HAND1043_LOCUS7370</name>
</gene>
<feature type="region of interest" description="Disordered" evidence="1">
    <location>
        <begin position="325"/>
        <end position="366"/>
    </location>
</feature>
<feature type="compositionally biased region" description="Low complexity" evidence="1">
    <location>
        <begin position="169"/>
        <end position="186"/>
    </location>
</feature>
<proteinExistence type="predicted"/>
<reference evidence="2" key="1">
    <citation type="submission" date="2021-01" db="EMBL/GenBank/DDBJ databases">
        <authorList>
            <person name="Corre E."/>
            <person name="Pelletier E."/>
            <person name="Niang G."/>
            <person name="Scheremetjew M."/>
            <person name="Finn R."/>
            <person name="Kale V."/>
            <person name="Holt S."/>
            <person name="Cochrane G."/>
            <person name="Meng A."/>
            <person name="Brown T."/>
            <person name="Cohen L."/>
        </authorList>
    </citation>
    <scope>NUCLEOTIDE SEQUENCE</scope>
    <source>
        <strain evidence="2">CCMP441</strain>
    </source>
</reference>
<feature type="region of interest" description="Disordered" evidence="1">
    <location>
        <begin position="115"/>
        <end position="214"/>
    </location>
</feature>
<feature type="compositionally biased region" description="Polar residues" evidence="1">
    <location>
        <begin position="354"/>
        <end position="366"/>
    </location>
</feature>
<name>A0A6U4L2T1_HEMAN</name>
<feature type="compositionally biased region" description="Low complexity" evidence="1">
    <location>
        <begin position="233"/>
        <end position="244"/>
    </location>
</feature>
<protein>
    <submittedName>
        <fullName evidence="2">Uncharacterized protein</fullName>
    </submittedName>
</protein>
<accession>A0A6U4L2T1</accession>
<dbReference type="EMBL" id="HBFK01012292">
    <property type="protein sequence ID" value="CAD8740878.1"/>
    <property type="molecule type" value="Transcribed_RNA"/>
</dbReference>